<dbReference type="RefSeq" id="WP_137393688.1">
    <property type="nucleotide sequence ID" value="NZ_CP124733.1"/>
</dbReference>
<dbReference type="EMBL" id="CP124733">
    <property type="protein sequence ID" value="WHA41652.1"/>
    <property type="molecule type" value="Genomic_DNA"/>
</dbReference>
<protein>
    <submittedName>
        <fullName evidence="1">Uncharacterized protein</fullName>
    </submittedName>
</protein>
<accession>A0AAF0KF20</accession>
<evidence type="ECO:0000313" key="1">
    <source>
        <dbReference type="EMBL" id="WHA41652.1"/>
    </source>
</evidence>
<name>A0AAF0KF20_9HYPH</name>
<gene>
    <name evidence="1" type="ORF">CFBP5477_003190</name>
</gene>
<sequence>MEAREKRVPFMMSERELGAVDKWRFQSQVATRADALRRLCRLGLALDELVPDLETALAQAIKAATIATEKLGGEGAAKWTSEQKELYLSTMAMARVIAEISQKSKILRSEEYPDEKLQAADSERADVFQFIENFGRGTE</sequence>
<evidence type="ECO:0000313" key="2">
    <source>
        <dbReference type="Proteomes" id="UP000298664"/>
    </source>
</evidence>
<reference evidence="1" key="1">
    <citation type="submission" date="2023-05" db="EMBL/GenBank/DDBJ databases">
        <title>Complete genome sequence of Agrobacterium larrymoorei CFBP5477.</title>
        <authorList>
            <person name="Yen H.-C."/>
            <person name="Chou L."/>
            <person name="Lin Y.-C."/>
            <person name="Lai E.-M."/>
            <person name="Kuo C.-H."/>
        </authorList>
    </citation>
    <scope>NUCLEOTIDE SEQUENCE</scope>
    <source>
        <strain evidence="1">CFBP5477</strain>
    </source>
</reference>
<dbReference type="AlphaFoldDB" id="A0AAF0KF20"/>
<proteinExistence type="predicted"/>
<dbReference type="Proteomes" id="UP000298664">
    <property type="component" value="Chromosome Circular"/>
</dbReference>
<organism evidence="1 2">
    <name type="scientific">Agrobacterium larrymoorei</name>
    <dbReference type="NCBI Taxonomy" id="160699"/>
    <lineage>
        <taxon>Bacteria</taxon>
        <taxon>Pseudomonadati</taxon>
        <taxon>Pseudomonadota</taxon>
        <taxon>Alphaproteobacteria</taxon>
        <taxon>Hyphomicrobiales</taxon>
        <taxon>Rhizobiaceae</taxon>
        <taxon>Rhizobium/Agrobacterium group</taxon>
        <taxon>Agrobacterium</taxon>
    </lineage>
</organism>